<dbReference type="InterPro" id="IPR029017">
    <property type="entry name" value="Enolase-like_N"/>
</dbReference>
<feature type="domain" description="Enolase N-terminal" evidence="16">
    <location>
        <begin position="4"/>
        <end position="134"/>
    </location>
</feature>
<keyword evidence="9 11" id="KW-0456">Lyase</keyword>
<dbReference type="PaxDb" id="289377-HL41_06595"/>
<evidence type="ECO:0000256" key="8">
    <source>
        <dbReference type="ARBA" id="ARBA00023152"/>
    </source>
</evidence>
<evidence type="ECO:0000259" key="15">
    <source>
        <dbReference type="SMART" id="SM01192"/>
    </source>
</evidence>
<dbReference type="PANTHER" id="PTHR11902:SF1">
    <property type="entry name" value="ENOLASE"/>
    <property type="match status" value="1"/>
</dbReference>
<dbReference type="UniPathway" id="UPA00109">
    <property type="reaction ID" value="UER00187"/>
</dbReference>
<dbReference type="SUPFAM" id="SSF51604">
    <property type="entry name" value="Enolase C-terminal domain-like"/>
    <property type="match status" value="1"/>
</dbReference>
<keyword evidence="7 11" id="KW-0460">Magnesium</keyword>
<evidence type="ECO:0000256" key="5">
    <source>
        <dbReference type="ARBA" id="ARBA00022490"/>
    </source>
</evidence>
<dbReference type="InterPro" id="IPR020809">
    <property type="entry name" value="Enolase_CS"/>
</dbReference>
<evidence type="ECO:0000256" key="14">
    <source>
        <dbReference type="PIRSR" id="PIRSR001400-3"/>
    </source>
</evidence>
<dbReference type="FunFam" id="3.30.390.10:FF:000001">
    <property type="entry name" value="Enolase"/>
    <property type="match status" value="1"/>
</dbReference>
<evidence type="ECO:0000256" key="1">
    <source>
        <dbReference type="ARBA" id="ARBA00005031"/>
    </source>
</evidence>
<reference evidence="17 18" key="1">
    <citation type="journal article" date="2015" name="Genome Announc.">
        <title>Genome Sequence of a Sulfate-Reducing Thermophilic Bacterium, Thermodesulfobacterium commune DSM 2178T (Phylum Thermodesulfobacteria).</title>
        <authorList>
            <person name="Bhatnagar S."/>
            <person name="Badger J.H."/>
            <person name="Madupu R."/>
            <person name="Khouri H.M."/>
            <person name="O'Connor E.M."/>
            <person name="Robb F.T."/>
            <person name="Ward N.L."/>
            <person name="Eisen J.A."/>
        </authorList>
    </citation>
    <scope>NUCLEOTIDE SEQUENCE [LARGE SCALE GENOMIC DNA]</scope>
    <source>
        <strain evidence="17 18">DSM 2178</strain>
    </source>
</reference>
<keyword evidence="6 11" id="KW-0964">Secreted</keyword>
<dbReference type="GO" id="GO:0000287">
    <property type="term" value="F:magnesium ion binding"/>
    <property type="evidence" value="ECO:0007669"/>
    <property type="project" value="UniProtKB-UniRule"/>
</dbReference>
<dbReference type="EMBL" id="CP008796">
    <property type="protein sequence ID" value="AIH04413.1"/>
    <property type="molecule type" value="Genomic_DNA"/>
</dbReference>
<feature type="binding site" evidence="11 14">
    <location>
        <position position="242"/>
    </location>
    <ligand>
        <name>Mg(2+)</name>
        <dbReference type="ChEBI" id="CHEBI:18420"/>
    </ligand>
</feature>
<dbReference type="SMART" id="SM01192">
    <property type="entry name" value="Enolase_C"/>
    <property type="match status" value="1"/>
</dbReference>
<dbReference type="PANTHER" id="PTHR11902">
    <property type="entry name" value="ENOLASE"/>
    <property type="match status" value="1"/>
</dbReference>
<comment type="subcellular location">
    <subcellularLocation>
        <location evidence="11">Cytoplasm</location>
    </subcellularLocation>
    <subcellularLocation>
        <location evidence="11">Secreted</location>
    </subcellularLocation>
    <subcellularLocation>
        <location evidence="11">Cell surface</location>
    </subcellularLocation>
    <text evidence="11">Fractions of enolase are present in both the cytoplasm and on the cell surface.</text>
</comment>
<name>A0A075WVB6_9BACT</name>
<keyword evidence="5 11" id="KW-0963">Cytoplasm</keyword>
<evidence type="ECO:0000313" key="18">
    <source>
        <dbReference type="Proteomes" id="UP000028481"/>
    </source>
</evidence>
<dbReference type="InterPro" id="IPR000941">
    <property type="entry name" value="Enolase"/>
</dbReference>
<feature type="binding site" evidence="11">
    <location>
        <position position="388"/>
    </location>
    <ligand>
        <name>(2R)-2-phosphoglycerate</name>
        <dbReference type="ChEBI" id="CHEBI:58289"/>
    </ligand>
</feature>
<accession>A0A075WVB6</accession>
<dbReference type="Pfam" id="PF00113">
    <property type="entry name" value="Enolase_C"/>
    <property type="match status" value="1"/>
</dbReference>
<feature type="binding site" evidence="13">
    <location>
        <position position="285"/>
    </location>
    <ligand>
        <name>substrate</name>
    </ligand>
</feature>
<dbReference type="Pfam" id="PF03952">
    <property type="entry name" value="Enolase_N"/>
    <property type="match status" value="1"/>
</dbReference>
<sequence length="426" mass="46668">MGKIATIRAREILDSRGNPTLEVEVWLDSGFYGRAAVPSGASTGKYEALELRDGEKERFFGKGVQKAVFNVNEIIAPQLEGLDSGRQTEIDKLLCELDGTENKSNLGANAILGVSLACARATAEELGMPLFAYIGGIRARTLPVPFMNVINGGVHADNPLDFQEFMIAPWGAKSFAEALRMGAEVYHALKSILKQEGLSTSIGDEGGFAPQIRLPEEALEYLIKAIEKAGYTPGEDVALAMDVAASELYQDGVYFLKGIDKKLSTEEMVEYYERLVNNYPIISIEDPLSEEDPEGFKLITQRIGNKVQIVGDDIFVTNPKKIKWGIENKMANAVLIKLNQIGTLTETIEAVELAYKHKWNCMISHRSGETEDTFIADLAVALNTGLIKTGAPARGERVAKFNQLLRIEEYLGDASIFAGKQILSNL</sequence>
<dbReference type="SFLD" id="SFLDG00178">
    <property type="entry name" value="enolase"/>
    <property type="match status" value="1"/>
</dbReference>
<keyword evidence="8 11" id="KW-0324">Glycolysis</keyword>
<dbReference type="SFLD" id="SFLDS00001">
    <property type="entry name" value="Enolase"/>
    <property type="match status" value="1"/>
</dbReference>
<feature type="binding site" evidence="11">
    <location>
        <position position="367"/>
    </location>
    <ligand>
        <name>(2R)-2-phosphoglycerate</name>
        <dbReference type="ChEBI" id="CHEBI:58289"/>
    </ligand>
</feature>
<feature type="binding site" evidence="11">
    <location>
        <position position="366"/>
    </location>
    <ligand>
        <name>(2R)-2-phosphoglycerate</name>
        <dbReference type="ChEBI" id="CHEBI:58289"/>
    </ligand>
</feature>
<evidence type="ECO:0000313" key="17">
    <source>
        <dbReference type="EMBL" id="AIH04413.1"/>
    </source>
</evidence>
<dbReference type="GO" id="GO:0005576">
    <property type="term" value="C:extracellular region"/>
    <property type="evidence" value="ECO:0007669"/>
    <property type="project" value="UniProtKB-SubCell"/>
</dbReference>
<dbReference type="PROSITE" id="PS00164">
    <property type="entry name" value="ENOLASE"/>
    <property type="match status" value="1"/>
</dbReference>
<dbReference type="SMART" id="SM01193">
    <property type="entry name" value="Enolase_N"/>
    <property type="match status" value="1"/>
</dbReference>
<dbReference type="GO" id="GO:0000015">
    <property type="term" value="C:phosphopyruvate hydratase complex"/>
    <property type="evidence" value="ECO:0007669"/>
    <property type="project" value="InterPro"/>
</dbReference>
<dbReference type="InterPro" id="IPR020811">
    <property type="entry name" value="Enolase_N"/>
</dbReference>
<evidence type="ECO:0000256" key="9">
    <source>
        <dbReference type="ARBA" id="ARBA00023239"/>
    </source>
</evidence>
<feature type="active site" description="Proton donor" evidence="11 12">
    <location>
        <position position="205"/>
    </location>
</feature>
<feature type="binding site" evidence="11 14">
    <location>
        <position position="285"/>
    </location>
    <ligand>
        <name>Mg(2+)</name>
        <dbReference type="ChEBI" id="CHEBI:18420"/>
    </ligand>
</feature>
<feature type="binding site" evidence="13">
    <location>
        <position position="312"/>
    </location>
    <ligand>
        <name>substrate</name>
    </ligand>
</feature>
<feature type="binding site" evidence="13">
    <location>
        <begin position="364"/>
        <end position="367"/>
    </location>
    <ligand>
        <name>substrate</name>
    </ligand>
</feature>
<protein>
    <recommendedName>
        <fullName evidence="4 11">Enolase</fullName>
        <ecNumber evidence="3 11">4.2.1.11</ecNumber>
    </recommendedName>
    <alternativeName>
        <fullName evidence="11">2-phospho-D-glycerate hydro-lyase</fullName>
    </alternativeName>
    <alternativeName>
        <fullName evidence="11">2-phosphoglycerate dehydratase</fullName>
    </alternativeName>
</protein>
<evidence type="ECO:0000256" key="13">
    <source>
        <dbReference type="PIRSR" id="PIRSR001400-2"/>
    </source>
</evidence>
<gene>
    <name evidence="11 17" type="primary">eno</name>
    <name evidence="17" type="ORF">HL41_06595</name>
</gene>
<comment type="cofactor">
    <cofactor evidence="14">
        <name>Mg(2+)</name>
        <dbReference type="ChEBI" id="CHEBI:18420"/>
    </cofactor>
    <text evidence="14">Mg(2+) is required for catalysis and for stabilizing the dimer.</text>
</comment>
<dbReference type="RefSeq" id="WP_038062675.1">
    <property type="nucleotide sequence ID" value="NZ_CP008796.1"/>
</dbReference>
<dbReference type="GO" id="GO:0004634">
    <property type="term" value="F:phosphopyruvate hydratase activity"/>
    <property type="evidence" value="ECO:0007669"/>
    <property type="project" value="UniProtKB-UniRule"/>
</dbReference>
<comment type="function">
    <text evidence="10 11">Catalyzes the reversible conversion of 2-phosphoglycerate (2-PG) into phosphoenolpyruvate (PEP). It is essential for the degradation of carbohydrates via glycolysis.</text>
</comment>
<comment type="cofactor">
    <cofactor evidence="11">
        <name>Mg(2+)</name>
        <dbReference type="ChEBI" id="CHEBI:18420"/>
    </cofactor>
    <text evidence="11">Binds a second Mg(2+) ion via substrate during catalysis.</text>
</comment>
<feature type="binding site" evidence="11">
    <location>
        <position position="337"/>
    </location>
    <ligand>
        <name>(2R)-2-phosphoglycerate</name>
        <dbReference type="ChEBI" id="CHEBI:58289"/>
    </ligand>
</feature>
<dbReference type="AlphaFoldDB" id="A0A075WVB6"/>
<evidence type="ECO:0000256" key="6">
    <source>
        <dbReference type="ARBA" id="ARBA00022525"/>
    </source>
</evidence>
<dbReference type="HOGENOM" id="CLU_031223_2_1_0"/>
<dbReference type="HAMAP" id="MF_00318">
    <property type="entry name" value="Enolase"/>
    <property type="match status" value="1"/>
</dbReference>
<evidence type="ECO:0000256" key="7">
    <source>
        <dbReference type="ARBA" id="ARBA00022842"/>
    </source>
</evidence>
<comment type="catalytic activity">
    <reaction evidence="11">
        <text>(2R)-2-phosphoglycerate = phosphoenolpyruvate + H2O</text>
        <dbReference type="Rhea" id="RHEA:10164"/>
        <dbReference type="ChEBI" id="CHEBI:15377"/>
        <dbReference type="ChEBI" id="CHEBI:58289"/>
        <dbReference type="ChEBI" id="CHEBI:58702"/>
        <dbReference type="EC" id="4.2.1.11"/>
    </reaction>
</comment>
<dbReference type="GO" id="GO:0006096">
    <property type="term" value="P:glycolytic process"/>
    <property type="evidence" value="ECO:0007669"/>
    <property type="project" value="UniProtKB-UniRule"/>
</dbReference>
<evidence type="ECO:0000256" key="2">
    <source>
        <dbReference type="ARBA" id="ARBA00009604"/>
    </source>
</evidence>
<dbReference type="KEGG" id="tcm:HL41_06595"/>
<keyword evidence="11 14" id="KW-0479">Metal-binding</keyword>
<feature type="binding site" evidence="13">
    <location>
        <position position="164"/>
    </location>
    <ligand>
        <name>substrate</name>
    </ligand>
</feature>
<dbReference type="eggNOG" id="COG0148">
    <property type="taxonomic scope" value="Bacteria"/>
</dbReference>
<dbReference type="InterPro" id="IPR020810">
    <property type="entry name" value="Enolase_C"/>
</dbReference>
<evidence type="ECO:0000256" key="11">
    <source>
        <dbReference type="HAMAP-Rule" id="MF_00318"/>
    </source>
</evidence>
<evidence type="ECO:0000259" key="16">
    <source>
        <dbReference type="SMART" id="SM01193"/>
    </source>
</evidence>
<comment type="similarity">
    <text evidence="2 11">Belongs to the enolase family.</text>
</comment>
<dbReference type="STRING" id="289377.HL41_06595"/>
<evidence type="ECO:0000256" key="3">
    <source>
        <dbReference type="ARBA" id="ARBA00012058"/>
    </source>
</evidence>
<organism evidence="17 18">
    <name type="scientific">Thermodesulfobacterium commune DSM 2178</name>
    <dbReference type="NCBI Taxonomy" id="289377"/>
    <lineage>
        <taxon>Bacteria</taxon>
        <taxon>Pseudomonadati</taxon>
        <taxon>Thermodesulfobacteriota</taxon>
        <taxon>Thermodesulfobacteria</taxon>
        <taxon>Thermodesulfobacteriales</taxon>
        <taxon>Thermodesulfobacteriaceae</taxon>
        <taxon>Thermodesulfobacterium</taxon>
    </lineage>
</organism>
<feature type="binding site" evidence="13">
    <location>
        <position position="155"/>
    </location>
    <ligand>
        <name>substrate</name>
    </ligand>
</feature>
<comment type="pathway">
    <text evidence="1 11">Carbohydrate degradation; glycolysis; pyruvate from D-glyceraldehyde 3-phosphate: step 4/5.</text>
</comment>
<feature type="binding site" evidence="13">
    <location>
        <position position="388"/>
    </location>
    <ligand>
        <name>substrate</name>
    </ligand>
</feature>
<evidence type="ECO:0000256" key="12">
    <source>
        <dbReference type="PIRSR" id="PIRSR001400-1"/>
    </source>
</evidence>
<dbReference type="NCBIfam" id="TIGR01060">
    <property type="entry name" value="eno"/>
    <property type="match status" value="1"/>
</dbReference>
<feature type="binding site" evidence="11 14">
    <location>
        <position position="312"/>
    </location>
    <ligand>
        <name>Mg(2+)</name>
        <dbReference type="ChEBI" id="CHEBI:18420"/>
    </ligand>
</feature>
<dbReference type="CDD" id="cd03313">
    <property type="entry name" value="enolase"/>
    <property type="match status" value="1"/>
</dbReference>
<dbReference type="GO" id="GO:0009986">
    <property type="term" value="C:cell surface"/>
    <property type="evidence" value="ECO:0007669"/>
    <property type="project" value="UniProtKB-SubCell"/>
</dbReference>
<feature type="binding site" evidence="11">
    <location>
        <position position="163"/>
    </location>
    <ligand>
        <name>(2R)-2-phosphoglycerate</name>
        <dbReference type="ChEBI" id="CHEBI:58289"/>
    </ligand>
</feature>
<dbReference type="PRINTS" id="PR00148">
    <property type="entry name" value="ENOLASE"/>
</dbReference>
<keyword evidence="18" id="KW-1185">Reference proteome</keyword>
<evidence type="ECO:0000256" key="4">
    <source>
        <dbReference type="ARBA" id="ARBA00017068"/>
    </source>
</evidence>
<dbReference type="SUPFAM" id="SSF54826">
    <property type="entry name" value="Enolase N-terminal domain-like"/>
    <property type="match status" value="1"/>
</dbReference>
<evidence type="ECO:0000256" key="10">
    <source>
        <dbReference type="ARBA" id="ARBA00045763"/>
    </source>
</evidence>
<feature type="domain" description="Enolase C-terminal TIM barrel" evidence="15">
    <location>
        <begin position="139"/>
        <end position="425"/>
    </location>
</feature>
<dbReference type="PIRSF" id="PIRSF001400">
    <property type="entry name" value="Enolase"/>
    <property type="match status" value="1"/>
</dbReference>
<dbReference type="InterPro" id="IPR036849">
    <property type="entry name" value="Enolase-like_C_sf"/>
</dbReference>
<dbReference type="Gene3D" id="3.20.20.120">
    <property type="entry name" value="Enolase-like C-terminal domain"/>
    <property type="match status" value="1"/>
</dbReference>
<feature type="active site" description="Proton acceptor" evidence="11 12">
    <location>
        <position position="337"/>
    </location>
</feature>
<dbReference type="OrthoDB" id="9804716at2"/>
<dbReference type="EC" id="4.2.1.11" evidence="3 11"/>
<dbReference type="Gene3D" id="3.30.390.10">
    <property type="entry name" value="Enolase-like, N-terminal domain"/>
    <property type="match status" value="1"/>
</dbReference>
<dbReference type="SFLD" id="SFLDF00002">
    <property type="entry name" value="enolase"/>
    <property type="match status" value="1"/>
</dbReference>
<proteinExistence type="inferred from homology"/>
<dbReference type="Proteomes" id="UP000028481">
    <property type="component" value="Chromosome"/>
</dbReference>